<protein>
    <submittedName>
        <fullName evidence="1">Uncharacterized protein</fullName>
    </submittedName>
</protein>
<proteinExistence type="predicted"/>
<evidence type="ECO:0000313" key="1">
    <source>
        <dbReference type="EMBL" id="ASF46772.1"/>
    </source>
</evidence>
<evidence type="ECO:0000313" key="2">
    <source>
        <dbReference type="Proteomes" id="UP000197019"/>
    </source>
</evidence>
<organism evidence="1 2">
    <name type="scientific">Methylovulum psychrotolerans</name>
    <dbReference type="NCBI Taxonomy" id="1704499"/>
    <lineage>
        <taxon>Bacteria</taxon>
        <taxon>Pseudomonadati</taxon>
        <taxon>Pseudomonadota</taxon>
        <taxon>Gammaproteobacteria</taxon>
        <taxon>Methylococcales</taxon>
        <taxon>Methylococcaceae</taxon>
        <taxon>Methylovulum</taxon>
    </lineage>
</organism>
<dbReference type="Proteomes" id="UP000197019">
    <property type="component" value="Chromosome"/>
</dbReference>
<accession>A0A1Z4BZT1</accession>
<sequence length="147" mass="16285">MEAPATKTTQLAYSDFYFLGSFAKNPDFQGNASSAMVRLNVDNPNEGEGSPFWNIWVIGFDHCGWQKANISIAARLAQVSHLTGIITIIAVFAYDANKSGGRGAEQLVELNFSFDFQQNAYFIELELLNAPIISRPDITYRVSLLTI</sequence>
<dbReference type="AlphaFoldDB" id="A0A1Z4BZT1"/>
<dbReference type="EMBL" id="CP022129">
    <property type="protein sequence ID" value="ASF46772.1"/>
    <property type="molecule type" value="Genomic_DNA"/>
</dbReference>
<dbReference type="KEGG" id="mpsy:CEK71_12180"/>
<keyword evidence="2" id="KW-1185">Reference proteome</keyword>
<gene>
    <name evidence="1" type="ORF">CEK71_12180</name>
</gene>
<name>A0A1Z4BZT1_9GAMM</name>
<dbReference type="RefSeq" id="WP_088619644.1">
    <property type="nucleotide sequence ID" value="NZ_CP022129.1"/>
</dbReference>
<reference evidence="1 2" key="1">
    <citation type="submission" date="2017-06" db="EMBL/GenBank/DDBJ databases">
        <title>Genome Sequencing of the methanotroph Methylovulum psychrotolerants str. HV10-M2 isolated from a high-altitude environment.</title>
        <authorList>
            <person name="Mateos-Rivera A."/>
        </authorList>
    </citation>
    <scope>NUCLEOTIDE SEQUENCE [LARGE SCALE GENOMIC DNA]</scope>
    <source>
        <strain evidence="1 2">HV10_M2</strain>
    </source>
</reference>